<gene>
    <name evidence="4" type="ORF">I8Y00_000007</name>
</gene>
<dbReference type="SUPFAM" id="SSF51735">
    <property type="entry name" value="NAD(P)-binding Rossmann-fold domains"/>
    <property type="match status" value="1"/>
</dbReference>
<dbReference type="AlphaFoldDB" id="A0A8H9TTH4"/>
<evidence type="ECO:0000259" key="3">
    <source>
        <dbReference type="Pfam" id="PF01113"/>
    </source>
</evidence>
<proteinExistence type="predicted"/>
<dbReference type="InterPro" id="IPR036291">
    <property type="entry name" value="NAD(P)-bd_dom_sf"/>
</dbReference>
<evidence type="ECO:0000256" key="2">
    <source>
        <dbReference type="ARBA" id="ARBA00023002"/>
    </source>
</evidence>
<dbReference type="Gene3D" id="3.40.50.720">
    <property type="entry name" value="NAD(P)-binding Rossmann-like Domain"/>
    <property type="match status" value="1"/>
</dbReference>
<dbReference type="GO" id="GO:0008839">
    <property type="term" value="F:4-hydroxy-tetrahydrodipicolinate reductase"/>
    <property type="evidence" value="ECO:0007669"/>
    <property type="project" value="InterPro"/>
</dbReference>
<dbReference type="GO" id="GO:0009089">
    <property type="term" value="P:lysine biosynthetic process via diaminopimelate"/>
    <property type="evidence" value="ECO:0007669"/>
    <property type="project" value="InterPro"/>
</dbReference>
<accession>A0A8H9TTH4</accession>
<evidence type="ECO:0000256" key="1">
    <source>
        <dbReference type="ARBA" id="ARBA00022857"/>
    </source>
</evidence>
<organism evidence="4">
    <name type="scientific">Citrobacter farmeri</name>
    <dbReference type="NCBI Taxonomy" id="67824"/>
    <lineage>
        <taxon>Bacteria</taxon>
        <taxon>Pseudomonadati</taxon>
        <taxon>Pseudomonadota</taxon>
        <taxon>Gammaproteobacteria</taxon>
        <taxon>Enterobacterales</taxon>
        <taxon>Enterobacteriaceae</taxon>
        <taxon>Citrobacter</taxon>
    </lineage>
</organism>
<evidence type="ECO:0000313" key="4">
    <source>
        <dbReference type="EMBL" id="HAT1583723.1"/>
    </source>
</evidence>
<dbReference type="EMBL" id="DACSDU010000001">
    <property type="protein sequence ID" value="HAT1583723.1"/>
    <property type="molecule type" value="Genomic_DNA"/>
</dbReference>
<keyword evidence="1" id="KW-0521">NADP</keyword>
<dbReference type="RefSeq" id="WP_174349389.1">
    <property type="nucleotide sequence ID" value="NZ_JAAMQE010000001.1"/>
</dbReference>
<reference evidence="4" key="1">
    <citation type="journal article" date="2018" name="Genome Biol.">
        <title>SKESA: strategic k-mer extension for scrupulous assemblies.</title>
        <authorList>
            <person name="Souvorov A."/>
            <person name="Agarwala R."/>
            <person name="Lipman D.J."/>
        </authorList>
    </citation>
    <scope>NUCLEOTIDE SEQUENCE</scope>
    <source>
        <strain evidence="4">YDC697-2</strain>
    </source>
</reference>
<comment type="caution">
    <text evidence="4">The sequence shown here is derived from an EMBL/GenBank/DDBJ whole genome shotgun (WGS) entry which is preliminary data.</text>
</comment>
<reference evidence="4" key="2">
    <citation type="submission" date="2020-11" db="EMBL/GenBank/DDBJ databases">
        <authorList>
            <consortium name="NCBI Pathogen Detection Project"/>
        </authorList>
    </citation>
    <scope>NUCLEOTIDE SEQUENCE</scope>
    <source>
        <strain evidence="4">YDC697-2</strain>
    </source>
</reference>
<protein>
    <submittedName>
        <fullName evidence="4">Dihydrodipicolinate reductase</fullName>
    </submittedName>
</protein>
<keyword evidence="2" id="KW-0560">Oxidoreductase</keyword>
<dbReference type="Proteomes" id="UP000864563">
    <property type="component" value="Unassembled WGS sequence"/>
</dbReference>
<feature type="domain" description="Dihydrodipicolinate reductase N-terminal" evidence="3">
    <location>
        <begin position="8"/>
        <end position="102"/>
    </location>
</feature>
<dbReference type="InterPro" id="IPR000846">
    <property type="entry name" value="DapB_N"/>
</dbReference>
<dbReference type="Pfam" id="PF01113">
    <property type="entry name" value="DapB_N"/>
    <property type="match status" value="1"/>
</dbReference>
<dbReference type="CDD" id="cd24146">
    <property type="entry name" value="nat-AmDH_N_like"/>
    <property type="match status" value="1"/>
</dbReference>
<sequence length="359" mass="39222">MKKRRPRIVQFGCGRMSAYLMRYALAGGAEIVAAFDRNAKNIGVDIGEKTGAGMHGITIQHPDKAAEFFRDNAVDVCIVATRSLLREVEDVMALCVEHGINVLTLCDEALFPWNSSPALTEKLDRAAKQKGVTIMGSGYPDLCYCHFVTTVAGSSHKIAVIRGQSSYNADDYGIALAEHHGVGLSPEEFERQITLADSVSDAERATQIATGTFTPVPMWNANGWLCSRLGLTVTRQTQQSLPVFHDQPVFSRTLGRTIPEGHAIGMTSRVITETREGIRVETEGIGKVYLPGEVDTNAWTIEGEPNTRFSIDRPMNQEMICALLVNRIPDVITAAPGFVTTDRLGPAQTHPHGLWVDTN</sequence>
<name>A0A8H9TTH4_9ENTR</name>